<dbReference type="PROSITE" id="PS50096">
    <property type="entry name" value="IQ"/>
    <property type="match status" value="1"/>
</dbReference>
<organism evidence="1 2">
    <name type="scientific">Lasius platythorax</name>
    <dbReference type="NCBI Taxonomy" id="488582"/>
    <lineage>
        <taxon>Eukaryota</taxon>
        <taxon>Metazoa</taxon>
        <taxon>Ecdysozoa</taxon>
        <taxon>Arthropoda</taxon>
        <taxon>Hexapoda</taxon>
        <taxon>Insecta</taxon>
        <taxon>Pterygota</taxon>
        <taxon>Neoptera</taxon>
        <taxon>Endopterygota</taxon>
        <taxon>Hymenoptera</taxon>
        <taxon>Apocrita</taxon>
        <taxon>Aculeata</taxon>
        <taxon>Formicoidea</taxon>
        <taxon>Formicidae</taxon>
        <taxon>Formicinae</taxon>
        <taxon>Lasius</taxon>
        <taxon>Lasius</taxon>
    </lineage>
</organism>
<dbReference type="Gene3D" id="1.20.5.190">
    <property type="match status" value="1"/>
</dbReference>
<sequence>MNSPRESVPDYLNKDIFPTLLSAMEEMLLEADRRNALETHKCSFNGLDYLAEILWNRNSCHPNRLRTWLNVFDIPQFKLWLKLHPRPIYPKSWLWSKEDAALRIQRYVRGWLVRKRVDVEEMRQFWKVIRTEKTDSFTPELDHTFNKAEL</sequence>
<evidence type="ECO:0008006" key="3">
    <source>
        <dbReference type="Google" id="ProtNLM"/>
    </source>
</evidence>
<evidence type="ECO:0000313" key="1">
    <source>
        <dbReference type="EMBL" id="CAL1683087.1"/>
    </source>
</evidence>
<dbReference type="Pfam" id="PF00612">
    <property type="entry name" value="IQ"/>
    <property type="match status" value="1"/>
</dbReference>
<keyword evidence="2" id="KW-1185">Reference proteome</keyword>
<dbReference type="PANTHER" id="PTHR34927:SF1">
    <property type="entry name" value="IQ DOMAIN-CONTAINING PROTEIN K"/>
    <property type="match status" value="1"/>
</dbReference>
<accession>A0AAV2NS67</accession>
<dbReference type="EMBL" id="OZ034827">
    <property type="protein sequence ID" value="CAL1683087.1"/>
    <property type="molecule type" value="Genomic_DNA"/>
</dbReference>
<dbReference type="InterPro" id="IPR000048">
    <property type="entry name" value="IQ_motif_EF-hand-BS"/>
</dbReference>
<dbReference type="InterPro" id="IPR043408">
    <property type="entry name" value="IQCK"/>
</dbReference>
<evidence type="ECO:0000313" key="2">
    <source>
        <dbReference type="Proteomes" id="UP001497644"/>
    </source>
</evidence>
<proteinExistence type="predicted"/>
<name>A0AAV2NS67_9HYME</name>
<dbReference type="Proteomes" id="UP001497644">
    <property type="component" value="Chromosome 4"/>
</dbReference>
<dbReference type="SMART" id="SM00015">
    <property type="entry name" value="IQ"/>
    <property type="match status" value="1"/>
</dbReference>
<dbReference type="AlphaFoldDB" id="A0AAV2NS67"/>
<protein>
    <recommendedName>
        <fullName evidence="3">IQ domain-containing protein K</fullName>
    </recommendedName>
</protein>
<gene>
    <name evidence="1" type="ORF">LPLAT_LOCUS8890</name>
</gene>
<reference evidence="1" key="1">
    <citation type="submission" date="2024-04" db="EMBL/GenBank/DDBJ databases">
        <authorList>
            <consortium name="Molecular Ecology Group"/>
        </authorList>
    </citation>
    <scope>NUCLEOTIDE SEQUENCE</scope>
</reference>
<dbReference type="PANTHER" id="PTHR34927">
    <property type="entry name" value="IQ DOMAIN-CONTAINING PROTEIN K"/>
    <property type="match status" value="1"/>
</dbReference>
<dbReference type="CDD" id="cd22969">
    <property type="entry name" value="DD_IQCK"/>
    <property type="match status" value="1"/>
</dbReference>